<dbReference type="OrthoDB" id="8299238at2"/>
<keyword evidence="2" id="KW-1185">Reference proteome</keyword>
<dbReference type="Proteomes" id="UP000241247">
    <property type="component" value="Unassembled WGS sequence"/>
</dbReference>
<organism evidence="1 2">
    <name type="scientific">Mycoplana dimorpha</name>
    <dbReference type="NCBI Taxonomy" id="28320"/>
    <lineage>
        <taxon>Bacteria</taxon>
        <taxon>Pseudomonadati</taxon>
        <taxon>Pseudomonadota</taxon>
        <taxon>Alphaproteobacteria</taxon>
        <taxon>Hyphomicrobiales</taxon>
        <taxon>Rhizobiaceae</taxon>
        <taxon>Mycoplana</taxon>
    </lineage>
</organism>
<evidence type="ECO:0000313" key="1">
    <source>
        <dbReference type="EMBL" id="PTM93566.1"/>
    </source>
</evidence>
<proteinExistence type="predicted"/>
<reference evidence="1 2" key="1">
    <citation type="submission" date="2018-04" db="EMBL/GenBank/DDBJ databases">
        <title>Genomic Encyclopedia of Type Strains, Phase IV (KMG-IV): sequencing the most valuable type-strain genomes for metagenomic binning, comparative biology and taxonomic classification.</title>
        <authorList>
            <person name="Goeker M."/>
        </authorList>
    </citation>
    <scope>NUCLEOTIDE SEQUENCE [LARGE SCALE GENOMIC DNA]</scope>
    <source>
        <strain evidence="1 2">DSM 7138</strain>
    </source>
</reference>
<dbReference type="RefSeq" id="WP_146165095.1">
    <property type="nucleotide sequence ID" value="NZ_JBHEEX010000005.1"/>
</dbReference>
<name>A0A2T5B3K6_MYCDI</name>
<comment type="caution">
    <text evidence="1">The sequence shown here is derived from an EMBL/GenBank/DDBJ whole genome shotgun (WGS) entry which is preliminary data.</text>
</comment>
<sequence length="123" mass="13443">MQMVLSELHEGHAPITLQNAFHDALEALEAWEEGTEEPHVVVDGRSVPISQVFAHMSACTDLLPLRTRDVLETIIDKTSFRASGAALYGDGSRLVIPLCLDRVTVPQLRPTSSTMQFTSAVEA</sequence>
<gene>
    <name evidence="1" type="ORF">C7449_106252</name>
</gene>
<accession>A0A2T5B3K6</accession>
<protein>
    <submittedName>
        <fullName evidence="1">Uncharacterized protein</fullName>
    </submittedName>
</protein>
<dbReference type="AlphaFoldDB" id="A0A2T5B3K6"/>
<dbReference type="EMBL" id="PZZZ01000006">
    <property type="protein sequence ID" value="PTM93566.1"/>
    <property type="molecule type" value="Genomic_DNA"/>
</dbReference>
<evidence type="ECO:0000313" key="2">
    <source>
        <dbReference type="Proteomes" id="UP000241247"/>
    </source>
</evidence>